<evidence type="ECO:0000313" key="3">
    <source>
        <dbReference type="Proteomes" id="UP000036313"/>
    </source>
</evidence>
<dbReference type="Gene3D" id="2.60.120.10">
    <property type="entry name" value="Jelly Rolls"/>
    <property type="match status" value="1"/>
</dbReference>
<dbReference type="InterPro" id="IPR011051">
    <property type="entry name" value="RmlC_Cupin_sf"/>
</dbReference>
<dbReference type="Pfam" id="PF05899">
    <property type="entry name" value="Cupin_3"/>
    <property type="match status" value="1"/>
</dbReference>
<reference evidence="2 3" key="1">
    <citation type="journal article" date="2015" name="Genome Biol. Evol.">
        <title>Characterization of Three Mycobacterium spp. with Potential Use in Bioremediation by Genome Sequencing and Comparative Genomics.</title>
        <authorList>
            <person name="Das S."/>
            <person name="Pettersson B.M."/>
            <person name="Behra P.R."/>
            <person name="Ramesh M."/>
            <person name="Dasgupta S."/>
            <person name="Bhattacharya A."/>
            <person name="Kirsebom L.A."/>
        </authorList>
    </citation>
    <scope>NUCLEOTIDE SEQUENCE [LARGE SCALE GENOMIC DNA]</scope>
    <source>
        <strain evidence="2 3">DSM 44075</strain>
    </source>
</reference>
<dbReference type="PANTHER" id="PTHR40943:SF1">
    <property type="entry name" value="CYTOPLASMIC PROTEIN"/>
    <property type="match status" value="1"/>
</dbReference>
<dbReference type="RefSeq" id="WP_082164102.1">
    <property type="nucleotide sequence ID" value="NZ_CALTXN010000004.1"/>
</dbReference>
<dbReference type="PANTHER" id="PTHR40943">
    <property type="entry name" value="CYTOPLASMIC PROTEIN-RELATED"/>
    <property type="match status" value="1"/>
</dbReference>
<gene>
    <name evidence="2" type="ORF">MOBUDSM44075_02253</name>
</gene>
<protein>
    <recommendedName>
        <fullName evidence="1">(S)-ureidoglycine aminohydrolase cupin domain-containing protein</fullName>
    </recommendedName>
</protein>
<organism evidence="2 3">
    <name type="scientific">Mycolicibacterium obuense</name>
    <dbReference type="NCBI Taxonomy" id="1807"/>
    <lineage>
        <taxon>Bacteria</taxon>
        <taxon>Bacillati</taxon>
        <taxon>Actinomycetota</taxon>
        <taxon>Actinomycetes</taxon>
        <taxon>Mycobacteriales</taxon>
        <taxon>Mycobacteriaceae</taxon>
        <taxon>Mycolicibacterium</taxon>
    </lineage>
</organism>
<accession>A0A0J6W4H4</accession>
<dbReference type="SUPFAM" id="SSF51182">
    <property type="entry name" value="RmlC-like cupins"/>
    <property type="match status" value="1"/>
</dbReference>
<dbReference type="AlphaFoldDB" id="A0A0J6W4H4"/>
<evidence type="ECO:0000313" key="2">
    <source>
        <dbReference type="EMBL" id="KMO76512.1"/>
    </source>
</evidence>
<proteinExistence type="predicted"/>
<feature type="domain" description="(S)-ureidoglycine aminohydrolase cupin" evidence="1">
    <location>
        <begin position="46"/>
        <end position="116"/>
    </location>
</feature>
<dbReference type="PATRIC" id="fig|1807.14.peg.2272"/>
<dbReference type="InterPro" id="IPR008579">
    <property type="entry name" value="UGlyAH_Cupin_dom"/>
</dbReference>
<dbReference type="Proteomes" id="UP000036313">
    <property type="component" value="Unassembled WGS sequence"/>
</dbReference>
<comment type="caution">
    <text evidence="2">The sequence shown here is derived from an EMBL/GenBank/DDBJ whole genome shotgun (WGS) entry which is preliminary data.</text>
</comment>
<dbReference type="EMBL" id="JYNU01000012">
    <property type="protein sequence ID" value="KMO76512.1"/>
    <property type="molecule type" value="Genomic_DNA"/>
</dbReference>
<dbReference type="InterPro" id="IPR014710">
    <property type="entry name" value="RmlC-like_jellyroll"/>
</dbReference>
<dbReference type="CDD" id="cd02227">
    <property type="entry name" value="cupin_TM1112-like"/>
    <property type="match status" value="1"/>
</dbReference>
<evidence type="ECO:0000259" key="1">
    <source>
        <dbReference type="Pfam" id="PF05899"/>
    </source>
</evidence>
<sequence length="122" mass="13034">MTTQHVDADSHLRHADAMTAELPEPQAKPTSVTNQFESTLNVWSGGTTHAGVWECGPGEFTADRSADTEVCHILTGSGTVVGEDGTSADIGPGSLLVLPRGWRGTWRITETVRKTYVIVGSR</sequence>
<name>A0A0J6W4H4_9MYCO</name>